<dbReference type="GO" id="GO:0007165">
    <property type="term" value="P:signal transduction"/>
    <property type="evidence" value="ECO:0007669"/>
    <property type="project" value="TreeGrafter"/>
</dbReference>
<dbReference type="RefSeq" id="XP_068367515.1">
    <property type="nucleotide sequence ID" value="XM_068498313.1"/>
</dbReference>
<keyword evidence="12" id="KW-1185">Reference proteome</keyword>
<dbReference type="GO" id="GO:0005524">
    <property type="term" value="F:ATP binding"/>
    <property type="evidence" value="ECO:0007669"/>
    <property type="project" value="UniProtKB-KW"/>
</dbReference>
<dbReference type="GeneID" id="94833017"/>
<keyword evidence="4" id="KW-0547">Nucleotide-binding</keyword>
<evidence type="ECO:0000256" key="9">
    <source>
        <dbReference type="SAM" id="MobiDB-lite"/>
    </source>
</evidence>
<dbReference type="Gene3D" id="1.10.510.10">
    <property type="entry name" value="Transferase(Phosphotransferase) domain 1"/>
    <property type="match status" value="1"/>
</dbReference>
<keyword evidence="2" id="KW-0723">Serine/threonine-protein kinase</keyword>
<dbReference type="PANTHER" id="PTHR43895">
    <property type="entry name" value="CALCIUM/CALMODULIN-DEPENDENT PROTEIN KINASE KINASE-RELATED"/>
    <property type="match status" value="1"/>
</dbReference>
<feature type="region of interest" description="Disordered" evidence="9">
    <location>
        <begin position="472"/>
        <end position="500"/>
    </location>
</feature>
<dbReference type="AlphaFoldDB" id="A0A1J4KSZ8"/>
<feature type="domain" description="Protein kinase" evidence="10">
    <location>
        <begin position="28"/>
        <end position="278"/>
    </location>
</feature>
<evidence type="ECO:0000256" key="5">
    <source>
        <dbReference type="ARBA" id="ARBA00022777"/>
    </source>
</evidence>
<evidence type="ECO:0000256" key="6">
    <source>
        <dbReference type="ARBA" id="ARBA00022840"/>
    </source>
</evidence>
<dbReference type="Proteomes" id="UP000179807">
    <property type="component" value="Unassembled WGS sequence"/>
</dbReference>
<protein>
    <recommendedName>
        <fullName evidence="1">non-specific serine/threonine protein kinase</fullName>
        <ecNumber evidence="1">2.7.11.1</ecNumber>
    </recommendedName>
</protein>
<keyword evidence="5" id="KW-0418">Kinase</keyword>
<dbReference type="EC" id="2.7.11.1" evidence="1"/>
<evidence type="ECO:0000313" key="12">
    <source>
        <dbReference type="Proteomes" id="UP000179807"/>
    </source>
</evidence>
<reference evidence="11" key="1">
    <citation type="submission" date="2016-10" db="EMBL/GenBank/DDBJ databases">
        <authorList>
            <person name="Benchimol M."/>
            <person name="Almeida L.G."/>
            <person name="Vasconcelos A.T."/>
            <person name="Perreira-Neves A."/>
            <person name="Rosa I.A."/>
            <person name="Tasca T."/>
            <person name="Bogo M.R."/>
            <person name="de Souza W."/>
        </authorList>
    </citation>
    <scope>NUCLEOTIDE SEQUENCE [LARGE SCALE GENOMIC DNA]</scope>
    <source>
        <strain evidence="11">K</strain>
    </source>
</reference>
<dbReference type="PROSITE" id="PS50011">
    <property type="entry name" value="PROTEIN_KINASE_DOM"/>
    <property type="match status" value="1"/>
</dbReference>
<gene>
    <name evidence="11" type="ORF">TRFO_15314</name>
</gene>
<dbReference type="SMART" id="SM00220">
    <property type="entry name" value="S_TKc"/>
    <property type="match status" value="1"/>
</dbReference>
<dbReference type="PANTHER" id="PTHR43895:SF32">
    <property type="entry name" value="SERINE_THREONINE-PROTEIN KINASE CHK1"/>
    <property type="match status" value="1"/>
</dbReference>
<comment type="catalytic activity">
    <reaction evidence="8">
        <text>L-seryl-[protein] + ATP = O-phospho-L-seryl-[protein] + ADP + H(+)</text>
        <dbReference type="Rhea" id="RHEA:17989"/>
        <dbReference type="Rhea" id="RHEA-COMP:9863"/>
        <dbReference type="Rhea" id="RHEA-COMP:11604"/>
        <dbReference type="ChEBI" id="CHEBI:15378"/>
        <dbReference type="ChEBI" id="CHEBI:29999"/>
        <dbReference type="ChEBI" id="CHEBI:30616"/>
        <dbReference type="ChEBI" id="CHEBI:83421"/>
        <dbReference type="ChEBI" id="CHEBI:456216"/>
        <dbReference type="EC" id="2.7.11.1"/>
    </reaction>
</comment>
<evidence type="ECO:0000256" key="7">
    <source>
        <dbReference type="ARBA" id="ARBA00047899"/>
    </source>
</evidence>
<keyword evidence="6" id="KW-0067">ATP-binding</keyword>
<organism evidence="11 12">
    <name type="scientific">Tritrichomonas foetus</name>
    <dbReference type="NCBI Taxonomy" id="1144522"/>
    <lineage>
        <taxon>Eukaryota</taxon>
        <taxon>Metamonada</taxon>
        <taxon>Parabasalia</taxon>
        <taxon>Tritrichomonadida</taxon>
        <taxon>Tritrichomonadidae</taxon>
        <taxon>Tritrichomonas</taxon>
    </lineage>
</organism>
<evidence type="ECO:0000256" key="8">
    <source>
        <dbReference type="ARBA" id="ARBA00048679"/>
    </source>
</evidence>
<name>A0A1J4KSZ8_9EUKA</name>
<sequence>MNNEKHINIIKKRFLHKAHQMSTVQDQFVCSSLVEDGPFAGCWDVMDRETGDFHFLKTIDRSIVDTPARMSEFSSEVSLMSSFRHHMLPSLVAFMNDEVSFYVIFEKPRQLSLFERIKKFGRFNESQVRKFVSSLTEIINFLTEEIEMRNWTLSFETIYVNDDGSICQLYPLVKDSYIIRSSEFAVSRTISPEEITLKKVYNEKCMSWFVGVTVYLISVGCYSFNGKTVEAIENSIIKTHPVMPDYLSKNLKDLLSKLLIKNPQMRLSIDRIDGNPFILGEPENGFNSMPRAFSQHIQFNNFSNGGPGLTRMKGFNGLSNVSSLNEDPALSKLSGISNFNNFNAFPSQNDLNVYLYDSMGSEEASENISENISDASDPISSDNLNGKSISSFGKLGIGSVPAGMTKSITSSSKFGSFCRPQKPSMKHSFSINTMSTSGSFLNPNFQMSKGSNVLMNSMNSSQMSSFGSVSNLSQMAANSQNSQKSVTKSESYKRLSTSRLKHRHNNDEKVVSFGKIPSYDKVSITPRKFVSPLQAHGVRRAVFNGANPDSI</sequence>
<dbReference type="SUPFAM" id="SSF56112">
    <property type="entry name" value="Protein kinase-like (PK-like)"/>
    <property type="match status" value="1"/>
</dbReference>
<comment type="catalytic activity">
    <reaction evidence="7">
        <text>L-threonyl-[protein] + ATP = O-phospho-L-threonyl-[protein] + ADP + H(+)</text>
        <dbReference type="Rhea" id="RHEA:46608"/>
        <dbReference type="Rhea" id="RHEA-COMP:11060"/>
        <dbReference type="Rhea" id="RHEA-COMP:11605"/>
        <dbReference type="ChEBI" id="CHEBI:15378"/>
        <dbReference type="ChEBI" id="CHEBI:30013"/>
        <dbReference type="ChEBI" id="CHEBI:30616"/>
        <dbReference type="ChEBI" id="CHEBI:61977"/>
        <dbReference type="ChEBI" id="CHEBI:456216"/>
        <dbReference type="EC" id="2.7.11.1"/>
    </reaction>
</comment>
<accession>A0A1J4KSZ8</accession>
<proteinExistence type="predicted"/>
<dbReference type="InterPro" id="IPR011009">
    <property type="entry name" value="Kinase-like_dom_sf"/>
</dbReference>
<dbReference type="VEuPathDB" id="TrichDB:TRFO_15314"/>
<evidence type="ECO:0000256" key="4">
    <source>
        <dbReference type="ARBA" id="ARBA00022741"/>
    </source>
</evidence>
<dbReference type="Pfam" id="PF00069">
    <property type="entry name" value="Pkinase"/>
    <property type="match status" value="1"/>
</dbReference>
<dbReference type="EMBL" id="MLAK01000384">
    <property type="protein sequence ID" value="OHT14379.1"/>
    <property type="molecule type" value="Genomic_DNA"/>
</dbReference>
<evidence type="ECO:0000259" key="10">
    <source>
        <dbReference type="PROSITE" id="PS50011"/>
    </source>
</evidence>
<evidence type="ECO:0000313" key="11">
    <source>
        <dbReference type="EMBL" id="OHT14379.1"/>
    </source>
</evidence>
<keyword evidence="3" id="KW-0808">Transferase</keyword>
<dbReference type="InterPro" id="IPR000719">
    <property type="entry name" value="Prot_kinase_dom"/>
</dbReference>
<evidence type="ECO:0000256" key="2">
    <source>
        <dbReference type="ARBA" id="ARBA00022527"/>
    </source>
</evidence>
<dbReference type="GO" id="GO:0004674">
    <property type="term" value="F:protein serine/threonine kinase activity"/>
    <property type="evidence" value="ECO:0007669"/>
    <property type="project" value="UniProtKB-KW"/>
</dbReference>
<evidence type="ECO:0000256" key="1">
    <source>
        <dbReference type="ARBA" id="ARBA00012513"/>
    </source>
</evidence>
<evidence type="ECO:0000256" key="3">
    <source>
        <dbReference type="ARBA" id="ARBA00022679"/>
    </source>
</evidence>
<comment type="caution">
    <text evidence="11">The sequence shown here is derived from an EMBL/GenBank/DDBJ whole genome shotgun (WGS) entry which is preliminary data.</text>
</comment>
<feature type="compositionally biased region" description="Polar residues" evidence="9">
    <location>
        <begin position="472"/>
        <end position="498"/>
    </location>
</feature>